<protein>
    <submittedName>
        <fullName evidence="1">Uncharacterized protein</fullName>
    </submittedName>
</protein>
<sequence>MFTQLLTPLITRLLMPAIPLSLGNSICEKQHPQHITIRAKDQRPKHWTRSSDLPIVVAGLVRCGFLEILNDPT</sequence>
<evidence type="ECO:0000313" key="2">
    <source>
        <dbReference type="Proteomes" id="UP000035037"/>
    </source>
</evidence>
<reference evidence="1 2" key="2">
    <citation type="submission" date="2015-05" db="EMBL/GenBank/DDBJ databases">
        <title>Lifestyle Evolution in Cyanobacterial Symbionts of Sponges.</title>
        <authorList>
            <person name="Burgsdorf I."/>
            <person name="Slaby B.M."/>
            <person name="Handley K.M."/>
            <person name="Haber M."/>
            <person name="Blom J."/>
            <person name="Marshall C.W."/>
            <person name="Gilbert J.A."/>
            <person name="Hentschel U."/>
            <person name="Steindler L."/>
        </authorList>
    </citation>
    <scope>NUCLEOTIDE SEQUENCE [LARGE SCALE GENOMIC DNA]</scope>
    <source>
        <strain evidence="1">15L</strain>
    </source>
</reference>
<organism evidence="1 2">
    <name type="scientific">Candidatus Synechococcus spongiarum 15L</name>
    <dbReference type="NCBI Taxonomy" id="1608419"/>
    <lineage>
        <taxon>Bacteria</taxon>
        <taxon>Bacillati</taxon>
        <taxon>Cyanobacteriota</taxon>
        <taxon>Cyanophyceae</taxon>
        <taxon>Synechococcales</taxon>
        <taxon>Synechococcaceae</taxon>
        <taxon>Synechococcus</taxon>
    </lineage>
</organism>
<proteinExistence type="predicted"/>
<reference evidence="1 2" key="1">
    <citation type="submission" date="2015-02" db="EMBL/GenBank/DDBJ databases">
        <authorList>
            <person name="Slaby B."/>
            <person name="Hentschel U."/>
        </authorList>
    </citation>
    <scope>NUCLEOTIDE SEQUENCE [LARGE SCALE GENOMIC DNA]</scope>
    <source>
        <strain evidence="1">15L</strain>
    </source>
</reference>
<evidence type="ECO:0000313" key="1">
    <source>
        <dbReference type="EMBL" id="KKZ11193.1"/>
    </source>
</evidence>
<name>A0A0G8AT43_9SYNE</name>
<dbReference type="AlphaFoldDB" id="A0A0G8AT43"/>
<dbReference type="EMBL" id="JYFQ01000150">
    <property type="protein sequence ID" value="KKZ11193.1"/>
    <property type="molecule type" value="Genomic_DNA"/>
</dbReference>
<accession>A0A0G8AT43</accession>
<dbReference type="Proteomes" id="UP000035037">
    <property type="component" value="Unassembled WGS sequence"/>
</dbReference>
<comment type="caution">
    <text evidence="1">The sequence shown here is derived from an EMBL/GenBank/DDBJ whole genome shotgun (WGS) entry which is preliminary data.</text>
</comment>
<gene>
    <name evidence="1" type="ORF">TQ37_07640</name>
</gene>